<proteinExistence type="predicted"/>
<accession>A0ACB8H7W5</accession>
<gene>
    <name evidence="1" type="ORF">JR316_0005378</name>
</gene>
<name>A0ACB8H7W5_PSICU</name>
<reference evidence="1" key="1">
    <citation type="submission" date="2021-10" db="EMBL/GenBank/DDBJ databases">
        <title>Psilocybe cubensis genome.</title>
        <authorList>
            <person name="Mckernan K.J."/>
            <person name="Crawford S."/>
            <person name="Trippe A."/>
            <person name="Kane L.T."/>
            <person name="Mclaughlin S."/>
        </authorList>
    </citation>
    <scope>NUCLEOTIDE SEQUENCE</scope>
    <source>
        <strain evidence="1">MGC-MH-2018</strain>
    </source>
</reference>
<dbReference type="EMBL" id="JAFIQS020000004">
    <property type="protein sequence ID" value="KAH9483274.1"/>
    <property type="molecule type" value="Genomic_DNA"/>
</dbReference>
<evidence type="ECO:0000313" key="2">
    <source>
        <dbReference type="Proteomes" id="UP000664032"/>
    </source>
</evidence>
<sequence length="204" mass="22761">MGPLSQPVFCNSASELKKARTTQRSDGNSIPPSELAMRYAQYFWIVFWTVSCLGTHRIIRKRWGLRGDHSFKGCGGTTRLGRCSVSGNLFGSVRLLFCRLLTSVVYSSQRIKFQRTDMVKKWKKVFLDLESAESVEFWACIALPFASLIWSTLFFISTAIAIAWGECKTPSDSWSPPEPAFCASGAAVTLILLLCTTQFSSGFK</sequence>
<protein>
    <submittedName>
        <fullName evidence="1">Uncharacterized protein</fullName>
    </submittedName>
</protein>
<comment type="caution">
    <text evidence="1">The sequence shown here is derived from an EMBL/GenBank/DDBJ whole genome shotgun (WGS) entry which is preliminary data.</text>
</comment>
<evidence type="ECO:0000313" key="1">
    <source>
        <dbReference type="EMBL" id="KAH9483274.1"/>
    </source>
</evidence>
<keyword evidence="2" id="KW-1185">Reference proteome</keyword>
<organism evidence="1 2">
    <name type="scientific">Psilocybe cubensis</name>
    <name type="common">Psychedelic mushroom</name>
    <name type="synonym">Stropharia cubensis</name>
    <dbReference type="NCBI Taxonomy" id="181762"/>
    <lineage>
        <taxon>Eukaryota</taxon>
        <taxon>Fungi</taxon>
        <taxon>Dikarya</taxon>
        <taxon>Basidiomycota</taxon>
        <taxon>Agaricomycotina</taxon>
        <taxon>Agaricomycetes</taxon>
        <taxon>Agaricomycetidae</taxon>
        <taxon>Agaricales</taxon>
        <taxon>Agaricineae</taxon>
        <taxon>Strophariaceae</taxon>
        <taxon>Psilocybe</taxon>
    </lineage>
</organism>
<dbReference type="Proteomes" id="UP000664032">
    <property type="component" value="Unassembled WGS sequence"/>
</dbReference>